<evidence type="ECO:0000313" key="3">
    <source>
        <dbReference type="EMBL" id="GJE99109.1"/>
    </source>
</evidence>
<gene>
    <name evidence="3" type="ORF">PsYK624_153550</name>
</gene>
<dbReference type="SUPFAM" id="SSF53474">
    <property type="entry name" value="alpha/beta-Hydrolases"/>
    <property type="match status" value="1"/>
</dbReference>
<dbReference type="PRINTS" id="PR00111">
    <property type="entry name" value="ABHYDROLASE"/>
</dbReference>
<dbReference type="EMBL" id="BPQB01000101">
    <property type="protein sequence ID" value="GJE99109.1"/>
    <property type="molecule type" value="Genomic_DNA"/>
</dbReference>
<keyword evidence="1" id="KW-0472">Membrane</keyword>
<dbReference type="PANTHER" id="PTHR43433:SF5">
    <property type="entry name" value="AB HYDROLASE-1 DOMAIN-CONTAINING PROTEIN"/>
    <property type="match status" value="1"/>
</dbReference>
<comment type="caution">
    <text evidence="3">The sequence shown here is derived from an EMBL/GenBank/DDBJ whole genome shotgun (WGS) entry which is preliminary data.</text>
</comment>
<dbReference type="InterPro" id="IPR050471">
    <property type="entry name" value="AB_hydrolase"/>
</dbReference>
<evidence type="ECO:0000259" key="2">
    <source>
        <dbReference type="Pfam" id="PF12697"/>
    </source>
</evidence>
<evidence type="ECO:0000313" key="4">
    <source>
        <dbReference type="Proteomes" id="UP000703269"/>
    </source>
</evidence>
<keyword evidence="4" id="KW-1185">Reference proteome</keyword>
<keyword evidence="1" id="KW-1133">Transmembrane helix</keyword>
<name>A0A9P3GT65_9APHY</name>
<protein>
    <submittedName>
        <fullName evidence="3">Alpha/beta hydrolase</fullName>
    </submittedName>
</protein>
<keyword evidence="1" id="KW-0812">Transmembrane</keyword>
<keyword evidence="3" id="KW-0378">Hydrolase</keyword>
<feature type="transmembrane region" description="Helical" evidence="1">
    <location>
        <begin position="18"/>
        <end position="36"/>
    </location>
</feature>
<dbReference type="PANTHER" id="PTHR43433">
    <property type="entry name" value="HYDROLASE, ALPHA/BETA FOLD FAMILY PROTEIN"/>
    <property type="match status" value="1"/>
</dbReference>
<proteinExistence type="predicted"/>
<dbReference type="OrthoDB" id="408373at2759"/>
<dbReference type="InterPro" id="IPR029058">
    <property type="entry name" value="AB_hydrolase_fold"/>
</dbReference>
<organism evidence="3 4">
    <name type="scientific">Phanerochaete sordida</name>
    <dbReference type="NCBI Taxonomy" id="48140"/>
    <lineage>
        <taxon>Eukaryota</taxon>
        <taxon>Fungi</taxon>
        <taxon>Dikarya</taxon>
        <taxon>Basidiomycota</taxon>
        <taxon>Agaricomycotina</taxon>
        <taxon>Agaricomycetes</taxon>
        <taxon>Polyporales</taxon>
        <taxon>Phanerochaetaceae</taxon>
        <taxon>Phanerochaete</taxon>
    </lineage>
</organism>
<reference evidence="3 4" key="1">
    <citation type="submission" date="2021-08" db="EMBL/GenBank/DDBJ databases">
        <title>Draft Genome Sequence of Phanerochaete sordida strain YK-624.</title>
        <authorList>
            <person name="Mori T."/>
            <person name="Dohra H."/>
            <person name="Suzuki T."/>
            <person name="Kawagishi H."/>
            <person name="Hirai H."/>
        </authorList>
    </citation>
    <scope>NUCLEOTIDE SEQUENCE [LARGE SCALE GENOMIC DNA]</scope>
    <source>
        <strain evidence="3 4">YK-624</strain>
    </source>
</reference>
<dbReference type="GO" id="GO:0016787">
    <property type="term" value="F:hydrolase activity"/>
    <property type="evidence" value="ECO:0007669"/>
    <property type="project" value="UniProtKB-KW"/>
</dbReference>
<dbReference type="Proteomes" id="UP000703269">
    <property type="component" value="Unassembled WGS sequence"/>
</dbReference>
<dbReference type="Gene3D" id="3.40.50.1820">
    <property type="entry name" value="alpha/beta hydrolase"/>
    <property type="match status" value="1"/>
</dbReference>
<dbReference type="InterPro" id="IPR000073">
    <property type="entry name" value="AB_hydrolase_1"/>
</dbReference>
<evidence type="ECO:0000256" key="1">
    <source>
        <dbReference type="SAM" id="Phobius"/>
    </source>
</evidence>
<dbReference type="AlphaFoldDB" id="A0A9P3GT65"/>
<dbReference type="Pfam" id="PF12697">
    <property type="entry name" value="Abhydrolase_6"/>
    <property type="match status" value="1"/>
</dbReference>
<sequence>MLSNLVDAFATSAPSSQYIILSLLALPAILVALYFLNSAPHIPKAVLVHPSLATLPTHFRSWQIYPEDAFTGGAYASLPLGRTRYWLLGPEDGTKIVLIPGLSMPALIWKDVAVLLAERGFRVLLYDLYGRGYSDAPQTTYDVPLFTTQLALLLQCVGWDGANICGASMGGSIAAAFAVQFPHLVRDNVALIAPTGIVTPSDLPRMFRFLASPLAQLVRSSAPFRVYLRRLSGSASRFDSALDEIVHIQSANLPGFNAAVASTIRDGPICGLTPTFVQLGKEMRKRMEAGAPDGRVLLVWGTKDAVVPYTFAAHVRGLIGDDIATLTTFEGAIHDLIVTHAEETARELETFFARSKEQKT</sequence>
<feature type="domain" description="AB hydrolase-1" evidence="2">
    <location>
        <begin position="96"/>
        <end position="346"/>
    </location>
</feature>
<accession>A0A9P3GT65</accession>